<feature type="compositionally biased region" description="Basic and acidic residues" evidence="1">
    <location>
        <begin position="367"/>
        <end position="377"/>
    </location>
</feature>
<feature type="region of interest" description="Disordered" evidence="1">
    <location>
        <begin position="163"/>
        <end position="283"/>
    </location>
</feature>
<feature type="compositionally biased region" description="Basic and acidic residues" evidence="1">
    <location>
        <begin position="85"/>
        <end position="105"/>
    </location>
</feature>
<accession>A0A7S0YDP1</accession>
<dbReference type="AlphaFoldDB" id="A0A7S0YDP1"/>
<gene>
    <name evidence="2" type="ORF">PPAR00522_LOCUS7072</name>
</gene>
<feature type="region of interest" description="Disordered" evidence="1">
    <location>
        <begin position="73"/>
        <end position="122"/>
    </location>
</feature>
<reference evidence="2" key="1">
    <citation type="submission" date="2021-01" db="EMBL/GenBank/DDBJ databases">
        <authorList>
            <person name="Corre E."/>
            <person name="Pelletier E."/>
            <person name="Niang G."/>
            <person name="Scheremetjew M."/>
            <person name="Finn R."/>
            <person name="Kale V."/>
            <person name="Holt S."/>
            <person name="Cochrane G."/>
            <person name="Meng A."/>
            <person name="Brown T."/>
            <person name="Cohen L."/>
        </authorList>
    </citation>
    <scope>NUCLEOTIDE SEQUENCE</scope>
    <source>
        <strain evidence="2">SAG 63-3</strain>
    </source>
</reference>
<feature type="compositionally biased region" description="Polar residues" evidence="1">
    <location>
        <begin position="195"/>
        <end position="210"/>
    </location>
</feature>
<evidence type="ECO:0000313" key="2">
    <source>
        <dbReference type="EMBL" id="CAD8770670.1"/>
    </source>
</evidence>
<feature type="region of interest" description="Disordered" evidence="1">
    <location>
        <begin position="1"/>
        <end position="26"/>
    </location>
</feature>
<name>A0A7S0YDP1_9CHLO</name>
<feature type="compositionally biased region" description="Gly residues" evidence="1">
    <location>
        <begin position="1"/>
        <end position="19"/>
    </location>
</feature>
<feature type="compositionally biased region" description="Polar residues" evidence="1">
    <location>
        <begin position="164"/>
        <end position="175"/>
    </location>
</feature>
<dbReference type="EMBL" id="HBFM01011168">
    <property type="protein sequence ID" value="CAD8770670.1"/>
    <property type="molecule type" value="Transcribed_RNA"/>
</dbReference>
<feature type="compositionally biased region" description="Basic and acidic residues" evidence="1">
    <location>
        <begin position="34"/>
        <end position="48"/>
    </location>
</feature>
<feature type="region of interest" description="Disordered" evidence="1">
    <location>
        <begin position="32"/>
        <end position="51"/>
    </location>
</feature>
<proteinExistence type="predicted"/>
<feature type="region of interest" description="Disordered" evidence="1">
    <location>
        <begin position="320"/>
        <end position="403"/>
    </location>
</feature>
<feature type="compositionally biased region" description="Polar residues" evidence="1">
    <location>
        <begin position="110"/>
        <end position="122"/>
    </location>
</feature>
<feature type="compositionally biased region" description="Polar residues" evidence="1">
    <location>
        <begin position="262"/>
        <end position="274"/>
    </location>
</feature>
<feature type="compositionally biased region" description="Low complexity" evidence="1">
    <location>
        <begin position="330"/>
        <end position="360"/>
    </location>
</feature>
<feature type="compositionally biased region" description="Low complexity" evidence="1">
    <location>
        <begin position="222"/>
        <end position="250"/>
    </location>
</feature>
<organism evidence="2">
    <name type="scientific">Polytomella parva</name>
    <dbReference type="NCBI Taxonomy" id="51329"/>
    <lineage>
        <taxon>Eukaryota</taxon>
        <taxon>Viridiplantae</taxon>
        <taxon>Chlorophyta</taxon>
        <taxon>core chlorophytes</taxon>
        <taxon>Chlorophyceae</taxon>
        <taxon>CS clade</taxon>
        <taxon>Chlamydomonadales</taxon>
        <taxon>Chlamydomonadaceae</taxon>
        <taxon>Polytomella</taxon>
    </lineage>
</organism>
<sequence>MGMGTVGGREGRGVRGGGSMAPYVPSAFSYSYDSTERQLRQEKERQEKACQQQLSRLLDHLFFSMTSTATLANHLGGGSGMSAKEPGEERGEDENSRVSDADASQKRGKSGNNSTPANNGSTWTTVAAHESVQSVVARLLACTEEEDEEDYDLVHDNWRAAANGGNNPDHYNNGMNGKVVKNSEPMNNVYDFYNPGSSGPSDGTKNNNYSKESDGNQDEMLSNNNINGNNNNNSRTNMRRSNNSKSSSESMGSAGKGRNDKSNNGCSNKTSLNAFPTRRGSGGSGNYDSTLALWTAKGSFNSNNYNNTANADCHSHYSNNDMDSAGNSHSNYNSQRANNNDNRDSSYSNDNNNYNTNNDYEGSYRNSYHDGSRDSGSSHDMAFYPPSWSPKGPINAVQPSPRR</sequence>
<protein>
    <submittedName>
        <fullName evidence="2">Uncharacterized protein</fullName>
    </submittedName>
</protein>
<evidence type="ECO:0000256" key="1">
    <source>
        <dbReference type="SAM" id="MobiDB-lite"/>
    </source>
</evidence>
<feature type="compositionally biased region" description="Polar residues" evidence="1">
    <location>
        <begin position="320"/>
        <end position="329"/>
    </location>
</feature>